<proteinExistence type="inferred from homology"/>
<keyword evidence="3" id="KW-0540">Nuclease</keyword>
<name>A0A137ZRT0_9ACTN</name>
<organism evidence="12 13">
    <name type="scientific">Tsukamurella pseudospumae</name>
    <dbReference type="NCBI Taxonomy" id="239498"/>
    <lineage>
        <taxon>Bacteria</taxon>
        <taxon>Bacillati</taxon>
        <taxon>Actinomycetota</taxon>
        <taxon>Actinomycetes</taxon>
        <taxon>Mycobacteriales</taxon>
        <taxon>Tsukamurellaceae</taxon>
        <taxon>Tsukamurella</taxon>
    </lineage>
</organism>
<evidence type="ECO:0000313" key="12">
    <source>
        <dbReference type="EMBL" id="KXP00880.1"/>
    </source>
</evidence>
<keyword evidence="10" id="KW-0233">DNA recombination</keyword>
<evidence type="ECO:0000313" key="13">
    <source>
        <dbReference type="Proteomes" id="UP000070409"/>
    </source>
</evidence>
<reference evidence="12 13" key="1">
    <citation type="submission" date="2016-02" db="EMBL/GenBank/DDBJ databases">
        <authorList>
            <person name="Teng J.L."/>
            <person name="Tang Y."/>
            <person name="Huang Y."/>
            <person name="Guo F."/>
            <person name="Wei W."/>
            <person name="Chen J.H."/>
            <person name="Wong S.Y."/>
            <person name="Lau S.K."/>
            <person name="Woo P.C."/>
        </authorList>
    </citation>
    <scope>NUCLEOTIDE SEQUENCE [LARGE SCALE GENOMIC DNA]</scope>
    <source>
        <strain evidence="12 13">JCM 13375</strain>
    </source>
</reference>
<comment type="similarity">
    <text evidence="1">Belongs to the RuvC family.</text>
</comment>
<evidence type="ECO:0000256" key="6">
    <source>
        <dbReference type="ARBA" id="ARBA00022763"/>
    </source>
</evidence>
<dbReference type="InterPro" id="IPR020563">
    <property type="entry name" value="X-over_junc_endoDNase_Mg_BS"/>
</dbReference>
<sequence>MTTVVGWDLSLTGTGVARITTAPGYSSALGNVEDTEPRVTLSRIASTGKKGATLTQRTDRLMHLRNAILSATLRGGAPDLVVVEGPAFASQVGQMWDRAALWHLCIMAAYQQGIPVAECAPAKLKKFITGRGNADKTAVTSAITKMWPHTDIRSDDEADALGLASIGAIHHRMPVPFLVLERHREAMAGLDLPERPTR</sequence>
<evidence type="ECO:0000256" key="11">
    <source>
        <dbReference type="ARBA" id="ARBA00023204"/>
    </source>
</evidence>
<evidence type="ECO:0008006" key="14">
    <source>
        <dbReference type="Google" id="ProtNLM"/>
    </source>
</evidence>
<keyword evidence="11" id="KW-0234">DNA repair</keyword>
<dbReference type="Pfam" id="PF02075">
    <property type="entry name" value="RuvC"/>
    <property type="match status" value="1"/>
</dbReference>
<keyword evidence="9" id="KW-0238">DNA-binding</keyword>
<evidence type="ECO:0000256" key="1">
    <source>
        <dbReference type="ARBA" id="ARBA00009518"/>
    </source>
</evidence>
<dbReference type="InterPro" id="IPR012337">
    <property type="entry name" value="RNaseH-like_sf"/>
</dbReference>
<evidence type="ECO:0000256" key="7">
    <source>
        <dbReference type="ARBA" id="ARBA00022801"/>
    </source>
</evidence>
<dbReference type="InterPro" id="IPR036397">
    <property type="entry name" value="RNaseH_sf"/>
</dbReference>
<keyword evidence="2" id="KW-0963">Cytoplasm</keyword>
<evidence type="ECO:0000256" key="8">
    <source>
        <dbReference type="ARBA" id="ARBA00022842"/>
    </source>
</evidence>
<dbReference type="InterPro" id="IPR002176">
    <property type="entry name" value="X-over_junc_endoDNase_RuvC"/>
</dbReference>
<dbReference type="PRINTS" id="PR00696">
    <property type="entry name" value="RSOLVASERUVC"/>
</dbReference>
<evidence type="ECO:0000256" key="3">
    <source>
        <dbReference type="ARBA" id="ARBA00022722"/>
    </source>
</evidence>
<dbReference type="PANTHER" id="PTHR30194">
    <property type="entry name" value="CROSSOVER JUNCTION ENDODEOXYRIBONUCLEASE RUVC"/>
    <property type="match status" value="1"/>
</dbReference>
<keyword evidence="8" id="KW-0460">Magnesium</keyword>
<dbReference type="RefSeq" id="WP_068743649.1">
    <property type="nucleotide sequence ID" value="NZ_LSRE01000002.1"/>
</dbReference>
<protein>
    <recommendedName>
        <fullName evidence="14">Holliday junction nuclease RuvC</fullName>
    </recommendedName>
</protein>
<keyword evidence="5" id="KW-0255">Endonuclease</keyword>
<dbReference type="Proteomes" id="UP000070409">
    <property type="component" value="Unassembled WGS sequence"/>
</dbReference>
<dbReference type="PROSITE" id="PS01321">
    <property type="entry name" value="RUVC"/>
    <property type="match status" value="1"/>
</dbReference>
<comment type="caution">
    <text evidence="12">The sequence shown here is derived from an EMBL/GenBank/DDBJ whole genome shotgun (WGS) entry which is preliminary data.</text>
</comment>
<dbReference type="SUPFAM" id="SSF53098">
    <property type="entry name" value="Ribonuclease H-like"/>
    <property type="match status" value="1"/>
</dbReference>
<evidence type="ECO:0000256" key="9">
    <source>
        <dbReference type="ARBA" id="ARBA00023125"/>
    </source>
</evidence>
<gene>
    <name evidence="12" type="ORF">AXK61_12790</name>
</gene>
<evidence type="ECO:0000256" key="10">
    <source>
        <dbReference type="ARBA" id="ARBA00023172"/>
    </source>
</evidence>
<evidence type="ECO:0000256" key="5">
    <source>
        <dbReference type="ARBA" id="ARBA00022759"/>
    </source>
</evidence>
<keyword evidence="4" id="KW-0479">Metal-binding</keyword>
<keyword evidence="7" id="KW-0378">Hydrolase</keyword>
<keyword evidence="6" id="KW-0227">DNA damage</keyword>
<dbReference type="Gene3D" id="3.30.420.10">
    <property type="entry name" value="Ribonuclease H-like superfamily/Ribonuclease H"/>
    <property type="match status" value="1"/>
</dbReference>
<evidence type="ECO:0000256" key="4">
    <source>
        <dbReference type="ARBA" id="ARBA00022723"/>
    </source>
</evidence>
<evidence type="ECO:0000256" key="2">
    <source>
        <dbReference type="ARBA" id="ARBA00022490"/>
    </source>
</evidence>
<dbReference type="EMBL" id="LSRE01000002">
    <property type="protein sequence ID" value="KXP00880.1"/>
    <property type="molecule type" value="Genomic_DNA"/>
</dbReference>
<keyword evidence="13" id="KW-1185">Reference proteome</keyword>
<accession>A0A137ZRT0</accession>
<dbReference type="PANTHER" id="PTHR30194:SF3">
    <property type="entry name" value="CROSSOVER JUNCTION ENDODEOXYRIBONUCLEASE RUVC"/>
    <property type="match status" value="1"/>
</dbReference>